<dbReference type="Proteomes" id="UP000190460">
    <property type="component" value="Unassembled WGS sequence"/>
</dbReference>
<dbReference type="EMBL" id="FUYB01000035">
    <property type="protein sequence ID" value="SKA96388.1"/>
    <property type="molecule type" value="Genomic_DNA"/>
</dbReference>
<dbReference type="InterPro" id="IPR024079">
    <property type="entry name" value="MetalloPept_cat_dom_sf"/>
</dbReference>
<dbReference type="RefSeq" id="WP_078924288.1">
    <property type="nucleotide sequence ID" value="NZ_FUYB01000035.1"/>
</dbReference>
<dbReference type="GO" id="GO:0008237">
    <property type="term" value="F:metallopeptidase activity"/>
    <property type="evidence" value="ECO:0007669"/>
    <property type="project" value="InterPro"/>
</dbReference>
<proteinExistence type="predicted"/>
<evidence type="ECO:0000313" key="3">
    <source>
        <dbReference type="Proteomes" id="UP000190460"/>
    </source>
</evidence>
<dbReference type="PANTHER" id="PTHR30164">
    <property type="entry name" value="MTFA PEPTIDASE"/>
    <property type="match status" value="1"/>
</dbReference>
<sequence length="271" mass="30485">MTSSFWLMLAIILGAVAAWLVPAYRRKQAVKEPFPEAWRRILARNFPVYRRMPADLQLQLRQRIKLFLHQKQFSGCAGLAITDEIRVTIAASACLLILNRATDVYAGLHYILVYPNAFLIQQEEVDGAGLVSAKNQGLLGQSWSNGKIILSWEDVLKGNREFSDGSNVALHEFAHQLDNENGGTNGVPVLASTEKYQHWSQVLSAEFEALRQAAMQGDPSLINYYGATAPAEFFAVVTEVFFEQPKQLAEQHPALFLQLKAYYRVDPTDWL</sequence>
<dbReference type="InterPro" id="IPR042252">
    <property type="entry name" value="MtfA_N"/>
</dbReference>
<keyword evidence="1" id="KW-0472">Membrane</keyword>
<dbReference type="AlphaFoldDB" id="A0A1T4Y4E5"/>
<dbReference type="PANTHER" id="PTHR30164:SF2">
    <property type="entry name" value="PROTEIN MTFA"/>
    <property type="match status" value="1"/>
</dbReference>
<gene>
    <name evidence="2" type="ORF">SAMN02745130_03878</name>
</gene>
<dbReference type="SUPFAM" id="SSF55486">
    <property type="entry name" value="Metalloproteases ('zincins'), catalytic domain"/>
    <property type="match status" value="1"/>
</dbReference>
<dbReference type="GO" id="GO:0005829">
    <property type="term" value="C:cytosol"/>
    <property type="evidence" value="ECO:0007669"/>
    <property type="project" value="TreeGrafter"/>
</dbReference>
<reference evidence="3" key="1">
    <citation type="submission" date="2017-02" db="EMBL/GenBank/DDBJ databases">
        <authorList>
            <person name="Varghese N."/>
            <person name="Submissions S."/>
        </authorList>
    </citation>
    <scope>NUCLEOTIDE SEQUENCE [LARGE SCALE GENOMIC DNA]</scope>
    <source>
        <strain evidence="3">ATCC 49788</strain>
    </source>
</reference>
<name>A0A1T4Y4E5_9GAMM</name>
<dbReference type="STRING" id="92487.SAMN02745130_03878"/>
<dbReference type="InterPro" id="IPR010384">
    <property type="entry name" value="MtfA_fam"/>
</dbReference>
<dbReference type="Pfam" id="PF06167">
    <property type="entry name" value="Peptidase_M90"/>
    <property type="match status" value="1"/>
</dbReference>
<dbReference type="Gene3D" id="1.10.472.150">
    <property type="entry name" value="Glucose-regulated metallo-peptidase M90, N-terminal domain"/>
    <property type="match status" value="1"/>
</dbReference>
<keyword evidence="3" id="KW-1185">Reference proteome</keyword>
<keyword evidence="1" id="KW-1133">Transmembrane helix</keyword>
<evidence type="ECO:0000256" key="1">
    <source>
        <dbReference type="SAM" id="Phobius"/>
    </source>
</evidence>
<evidence type="ECO:0000313" key="2">
    <source>
        <dbReference type="EMBL" id="SKA96388.1"/>
    </source>
</evidence>
<dbReference type="GO" id="GO:0004177">
    <property type="term" value="F:aminopeptidase activity"/>
    <property type="evidence" value="ECO:0007669"/>
    <property type="project" value="TreeGrafter"/>
</dbReference>
<feature type="transmembrane region" description="Helical" evidence="1">
    <location>
        <begin position="6"/>
        <end position="24"/>
    </location>
</feature>
<protein>
    <recommendedName>
        <fullName evidence="4">Zinc-dependent peptidase</fullName>
    </recommendedName>
</protein>
<evidence type="ECO:0008006" key="4">
    <source>
        <dbReference type="Google" id="ProtNLM"/>
    </source>
</evidence>
<keyword evidence="1" id="KW-0812">Transmembrane</keyword>
<organism evidence="2 3">
    <name type="scientific">Thiothrix eikelboomii</name>
    <dbReference type="NCBI Taxonomy" id="92487"/>
    <lineage>
        <taxon>Bacteria</taxon>
        <taxon>Pseudomonadati</taxon>
        <taxon>Pseudomonadota</taxon>
        <taxon>Gammaproteobacteria</taxon>
        <taxon>Thiotrichales</taxon>
        <taxon>Thiotrichaceae</taxon>
        <taxon>Thiothrix</taxon>
    </lineage>
</organism>
<accession>A0A1T4Y4E5</accession>
<dbReference type="CDD" id="cd20169">
    <property type="entry name" value="Peptidase_M90_mtfA"/>
    <property type="match status" value="1"/>
</dbReference>
<dbReference type="Gene3D" id="3.40.390.10">
    <property type="entry name" value="Collagenase (Catalytic Domain)"/>
    <property type="match status" value="1"/>
</dbReference>